<dbReference type="Proteomes" id="UP000000594">
    <property type="component" value="Plasmid pXO1"/>
</dbReference>
<evidence type="ECO:0000313" key="1">
    <source>
        <dbReference type="EMBL" id="AAT28844.2"/>
    </source>
</evidence>
<keyword evidence="1" id="KW-0614">Plasmid</keyword>
<evidence type="ECO:0000313" key="2">
    <source>
        <dbReference type="Proteomes" id="UP000000594"/>
    </source>
</evidence>
<dbReference type="AlphaFoldDB" id="Q6EZR4"/>
<dbReference type="EMBL" id="AE017336">
    <property type="protein sequence ID" value="AAT28844.2"/>
    <property type="molecule type" value="Genomic_DNA"/>
</dbReference>
<organism evidence="1 2">
    <name type="scientific">Bacillus anthracis</name>
    <name type="common">anthrax bacterium</name>
    <dbReference type="NCBI Taxonomy" id="1392"/>
    <lineage>
        <taxon>Bacteria</taxon>
        <taxon>Bacillati</taxon>
        <taxon>Bacillota</taxon>
        <taxon>Bacilli</taxon>
        <taxon>Bacillales</taxon>
        <taxon>Bacillaceae</taxon>
        <taxon>Bacillus</taxon>
        <taxon>Bacillus cereus group</taxon>
    </lineage>
</organism>
<dbReference type="OMA" id="KEAYYVH"/>
<accession>Q6EZR4</accession>
<reference evidence="1 2" key="1">
    <citation type="journal article" date="2009" name="J. Bacteriol.">
        <title>The complete genome sequence of Bacillus anthracis Ames 'Ancestor'.</title>
        <authorList>
            <person name="Ravel J."/>
            <person name="Jiang L."/>
            <person name="Stanley S.T."/>
            <person name="Wilson M.R."/>
            <person name="Decker R.S."/>
            <person name="Read T.D."/>
            <person name="Worsham P."/>
            <person name="Keim P.S."/>
            <person name="Salzberg S.L."/>
            <person name="Fraser-Liggett C.M."/>
            <person name="Rasko D.A."/>
        </authorList>
    </citation>
    <scope>NUCLEOTIDE SEQUENCE [LARGE SCALE GENOMIC DNA]</scope>
    <source>
        <strain evidence="2">Ames ancestor</strain>
        <plasmid evidence="2">pXO1</plasmid>
    </source>
</reference>
<keyword evidence="2" id="KW-1185">Reference proteome</keyword>
<dbReference type="KEGG" id="bar:GBAA_pXO1_0103"/>
<geneLocation type="plasmid" evidence="1 2">
    <name>pXO1</name>
</geneLocation>
<name>Q6EZR4_BACAN</name>
<protein>
    <submittedName>
        <fullName evidence="1">Conserved domain protein</fullName>
    </submittedName>
</protein>
<proteinExistence type="predicted"/>
<dbReference type="HOGENOM" id="CLU_190438_0_0_9"/>
<sequence length="65" mass="7782">MICIMQKKKEGYYVHVYTLRDKSTKSIKIKPSRSLKEEMNVLGLKDSDIFQIQMVWYDPNQEVKK</sequence>
<gene>
    <name evidence="1" type="ordered locus">GBAA_pXO1_0103</name>
</gene>